<dbReference type="EMBL" id="JAHCVI010000001">
    <property type="protein sequence ID" value="KAG7290596.1"/>
    <property type="molecule type" value="Genomic_DNA"/>
</dbReference>
<sequence length="307" mass="35389">MAESEAVISSKRKASAEDIDDVTGKRAKVEERTDNAPPNNDRDTEMNDGLDGALPSEKEPHAQGSPTRADRVERQAEPRHSPEARRPSASGGPPVRRNVSLEEKKRGQRLFGGLVSTLSRTTSGSQQQKRLEIERRQHEKAQQRRAEDERRRAERLEQLKRTRQIEQVELDERVYYLPWERTKEQEDIIRDQVRTAEETIDRERRDFKTRKEQRLRDLGVTPPPRSPSPPPRQQQQQQQQQQQLESEPETESRLENATVGEPKVPPQDANPDAVATTPPKARTDPHDKDHDENGDEMMQDEEDIVIY</sequence>
<feature type="compositionally biased region" description="Low complexity" evidence="1">
    <location>
        <begin position="233"/>
        <end position="243"/>
    </location>
</feature>
<evidence type="ECO:0000259" key="2">
    <source>
        <dbReference type="Pfam" id="PF04696"/>
    </source>
</evidence>
<accession>A0AAD4I122</accession>
<dbReference type="InterPro" id="IPR006786">
    <property type="entry name" value="Pinin_SDK_MemA"/>
</dbReference>
<gene>
    <name evidence="3" type="ORF">NEMBOFW57_000599</name>
</gene>
<feature type="compositionally biased region" description="Pro residues" evidence="1">
    <location>
        <begin position="221"/>
        <end position="232"/>
    </location>
</feature>
<organism evidence="3 4">
    <name type="scientific">Staphylotrichum longicolle</name>
    <dbReference type="NCBI Taxonomy" id="669026"/>
    <lineage>
        <taxon>Eukaryota</taxon>
        <taxon>Fungi</taxon>
        <taxon>Dikarya</taxon>
        <taxon>Ascomycota</taxon>
        <taxon>Pezizomycotina</taxon>
        <taxon>Sordariomycetes</taxon>
        <taxon>Sordariomycetidae</taxon>
        <taxon>Sordariales</taxon>
        <taxon>Chaetomiaceae</taxon>
        <taxon>Staphylotrichum</taxon>
    </lineage>
</organism>
<feature type="compositionally biased region" description="Basic and acidic residues" evidence="1">
    <location>
        <begin position="68"/>
        <end position="86"/>
    </location>
</feature>
<comment type="caution">
    <text evidence="3">The sequence shown here is derived from an EMBL/GenBank/DDBJ whole genome shotgun (WGS) entry which is preliminary data.</text>
</comment>
<protein>
    <recommendedName>
        <fullName evidence="2">Pinin/SDK/MemA protein domain-containing protein</fullName>
    </recommendedName>
</protein>
<proteinExistence type="predicted"/>
<feature type="compositionally biased region" description="Basic and acidic residues" evidence="1">
    <location>
        <begin position="185"/>
        <end position="217"/>
    </location>
</feature>
<feature type="compositionally biased region" description="Basic and acidic residues" evidence="1">
    <location>
        <begin position="22"/>
        <end position="45"/>
    </location>
</feature>
<dbReference type="Pfam" id="PF04696">
    <property type="entry name" value="Pinin_SDK_memA"/>
    <property type="match status" value="1"/>
</dbReference>
<keyword evidence="4" id="KW-1185">Reference proteome</keyword>
<evidence type="ECO:0000313" key="3">
    <source>
        <dbReference type="EMBL" id="KAG7290596.1"/>
    </source>
</evidence>
<name>A0AAD4I122_9PEZI</name>
<feature type="region of interest" description="Disordered" evidence="1">
    <location>
        <begin position="1"/>
        <end position="162"/>
    </location>
</feature>
<dbReference type="Proteomes" id="UP001197093">
    <property type="component" value="Unassembled WGS sequence"/>
</dbReference>
<evidence type="ECO:0000256" key="1">
    <source>
        <dbReference type="SAM" id="MobiDB-lite"/>
    </source>
</evidence>
<feature type="region of interest" description="Disordered" evidence="1">
    <location>
        <begin position="185"/>
        <end position="307"/>
    </location>
</feature>
<reference evidence="3" key="1">
    <citation type="submission" date="2023-02" db="EMBL/GenBank/DDBJ databases">
        <authorList>
            <person name="Palmer J.M."/>
        </authorList>
    </citation>
    <scope>NUCLEOTIDE SEQUENCE</scope>
    <source>
        <strain evidence="3">FW57</strain>
    </source>
</reference>
<feature type="compositionally biased region" description="Polar residues" evidence="1">
    <location>
        <begin position="116"/>
        <end position="128"/>
    </location>
</feature>
<feature type="domain" description="Pinin/SDK/MemA protein" evidence="2">
    <location>
        <begin position="102"/>
        <end position="172"/>
    </location>
</feature>
<feature type="compositionally biased region" description="Basic and acidic residues" evidence="1">
    <location>
        <begin position="129"/>
        <end position="162"/>
    </location>
</feature>
<feature type="compositionally biased region" description="Acidic residues" evidence="1">
    <location>
        <begin position="292"/>
        <end position="307"/>
    </location>
</feature>
<evidence type="ECO:0000313" key="4">
    <source>
        <dbReference type="Proteomes" id="UP001197093"/>
    </source>
</evidence>
<dbReference type="AlphaFoldDB" id="A0AAD4I122"/>
<feature type="compositionally biased region" description="Basic and acidic residues" evidence="1">
    <location>
        <begin position="281"/>
        <end position="291"/>
    </location>
</feature>